<sequence length="70" mass="7294">MKHSPLKKSVSKALSPTNAKQAGQETSDYYRAVLKVAGAAIDAAWVSLGGCPSQITAVRVYLALMACGGR</sequence>
<dbReference type="Proteomes" id="UP000194012">
    <property type="component" value="Unassembled WGS sequence"/>
</dbReference>
<keyword evidence="3" id="KW-1185">Reference proteome</keyword>
<feature type="compositionally biased region" description="Polar residues" evidence="1">
    <location>
        <begin position="12"/>
        <end position="24"/>
    </location>
</feature>
<feature type="region of interest" description="Disordered" evidence="1">
    <location>
        <begin position="1"/>
        <end position="24"/>
    </location>
</feature>
<feature type="compositionally biased region" description="Basic residues" evidence="1">
    <location>
        <begin position="1"/>
        <end position="10"/>
    </location>
</feature>
<organism evidence="2 3">
    <name type="scientific">Roseovarius gaetbuli</name>
    <dbReference type="NCBI Taxonomy" id="1356575"/>
    <lineage>
        <taxon>Bacteria</taxon>
        <taxon>Pseudomonadati</taxon>
        <taxon>Pseudomonadota</taxon>
        <taxon>Alphaproteobacteria</taxon>
        <taxon>Rhodobacterales</taxon>
        <taxon>Roseobacteraceae</taxon>
        <taxon>Roseovarius</taxon>
    </lineage>
</organism>
<dbReference type="EMBL" id="FWFJ01000081">
    <property type="protein sequence ID" value="SLN76317.1"/>
    <property type="molecule type" value="Genomic_DNA"/>
</dbReference>
<name>A0A1X7AD78_9RHOB</name>
<evidence type="ECO:0000313" key="3">
    <source>
        <dbReference type="Proteomes" id="UP000194012"/>
    </source>
</evidence>
<protein>
    <submittedName>
        <fullName evidence="2">Uncharacterized protein</fullName>
    </submittedName>
</protein>
<evidence type="ECO:0000313" key="2">
    <source>
        <dbReference type="EMBL" id="SLN76317.1"/>
    </source>
</evidence>
<evidence type="ECO:0000256" key="1">
    <source>
        <dbReference type="SAM" id="MobiDB-lite"/>
    </source>
</evidence>
<accession>A0A1X7AD78</accession>
<dbReference type="AlphaFoldDB" id="A0A1X7AD78"/>
<reference evidence="3" key="1">
    <citation type="submission" date="2017-03" db="EMBL/GenBank/DDBJ databases">
        <authorList>
            <person name="Rodrigo-Torres L."/>
            <person name="Arahal R.D."/>
            <person name="Lucena T."/>
        </authorList>
    </citation>
    <scope>NUCLEOTIDE SEQUENCE [LARGE SCALE GENOMIC DNA]</scope>
    <source>
        <strain evidence="3">CECT 8370</strain>
    </source>
</reference>
<proteinExistence type="predicted"/>
<gene>
    <name evidence="2" type="ORF">ROG8370_03865</name>
</gene>